<dbReference type="WBParaSite" id="Minc3s00477g13007">
    <property type="protein sequence ID" value="Minc3s00477g13007"/>
    <property type="gene ID" value="Minc3s00477g13007"/>
</dbReference>
<sequence length="53" mass="6245">MAFIRLRPWFVSQAKAIHPKAIANDNLPIAAYVREYHKEMSPVRVYSYKPKIE</sequence>
<reference evidence="2" key="1">
    <citation type="submission" date="2022-11" db="UniProtKB">
        <authorList>
            <consortium name="WormBaseParasite"/>
        </authorList>
    </citation>
    <scope>IDENTIFICATION</scope>
</reference>
<protein>
    <submittedName>
        <fullName evidence="2">Uncharacterized protein</fullName>
    </submittedName>
</protein>
<name>A0A914LFB6_MELIC</name>
<organism evidence="1 2">
    <name type="scientific">Meloidogyne incognita</name>
    <name type="common">Southern root-knot nematode worm</name>
    <name type="synonym">Oxyuris incognita</name>
    <dbReference type="NCBI Taxonomy" id="6306"/>
    <lineage>
        <taxon>Eukaryota</taxon>
        <taxon>Metazoa</taxon>
        <taxon>Ecdysozoa</taxon>
        <taxon>Nematoda</taxon>
        <taxon>Chromadorea</taxon>
        <taxon>Rhabditida</taxon>
        <taxon>Tylenchina</taxon>
        <taxon>Tylenchomorpha</taxon>
        <taxon>Tylenchoidea</taxon>
        <taxon>Meloidogynidae</taxon>
        <taxon>Meloidogyninae</taxon>
        <taxon>Meloidogyne</taxon>
        <taxon>Meloidogyne incognita group</taxon>
    </lineage>
</organism>
<keyword evidence="1" id="KW-1185">Reference proteome</keyword>
<evidence type="ECO:0000313" key="2">
    <source>
        <dbReference type="WBParaSite" id="Minc3s00477g13007"/>
    </source>
</evidence>
<dbReference type="Proteomes" id="UP000887563">
    <property type="component" value="Unplaced"/>
</dbReference>
<dbReference type="AlphaFoldDB" id="A0A914LFB6"/>
<proteinExistence type="predicted"/>
<accession>A0A914LFB6</accession>
<evidence type="ECO:0000313" key="1">
    <source>
        <dbReference type="Proteomes" id="UP000887563"/>
    </source>
</evidence>